<name>A0AAJ4RAL9_9BACT</name>
<dbReference type="EMBL" id="RJVK01000006">
    <property type="protein sequence ID" value="ROR38694.1"/>
    <property type="molecule type" value="Genomic_DNA"/>
</dbReference>
<protein>
    <submittedName>
        <fullName evidence="2">Uncharacterized protein</fullName>
    </submittedName>
</protein>
<dbReference type="EMBL" id="CP040940">
    <property type="protein sequence ID" value="QDD68181.1"/>
    <property type="molecule type" value="Genomic_DNA"/>
</dbReference>
<dbReference type="Proteomes" id="UP000298805">
    <property type="component" value="Plasmid unnamed1"/>
</dbReference>
<evidence type="ECO:0000313" key="3">
    <source>
        <dbReference type="Proteomes" id="UP000272781"/>
    </source>
</evidence>
<geneLocation type="plasmid" evidence="1 4">
    <name>unnamed1</name>
</geneLocation>
<reference evidence="1 4" key="2">
    <citation type="submission" date="2019-06" db="EMBL/GenBank/DDBJ databases">
        <title>A comparative analysis of the Nautiliaceae.</title>
        <authorList>
            <person name="Grosche A."/>
            <person name="Smedile F."/>
            <person name="Vetriani C."/>
        </authorList>
    </citation>
    <scope>NUCLEOTIDE SEQUENCE [LARGE SCALE GENOMIC DNA]</scope>
    <source>
        <strain evidence="1 4">TB6</strain>
        <plasmid evidence="1 4">unnamed1</plasmid>
    </source>
</reference>
<dbReference type="Proteomes" id="UP000272781">
    <property type="component" value="Unassembled WGS sequence"/>
</dbReference>
<evidence type="ECO:0000313" key="4">
    <source>
        <dbReference type="Proteomes" id="UP000298805"/>
    </source>
</evidence>
<accession>A0AAJ4RAL9</accession>
<evidence type="ECO:0000313" key="1">
    <source>
        <dbReference type="EMBL" id="QDD68181.1"/>
    </source>
</evidence>
<evidence type="ECO:0000313" key="2">
    <source>
        <dbReference type="EMBL" id="ROR38694.1"/>
    </source>
</evidence>
<dbReference type="AlphaFoldDB" id="A0AAJ4RAL9"/>
<dbReference type="RefSeq" id="WP_123353281.1">
    <property type="nucleotide sequence ID" value="NZ_CP040940.1"/>
</dbReference>
<keyword evidence="1" id="KW-0614">Plasmid</keyword>
<proteinExistence type="predicted"/>
<keyword evidence="4" id="KW-1185">Reference proteome</keyword>
<reference evidence="2 3" key="1">
    <citation type="submission" date="2018-11" db="EMBL/GenBank/DDBJ databases">
        <title>Genomic Encyclopedia of Type Strains, Phase IV (KMG-IV): sequencing the most valuable type-strain genomes for metagenomic binning, comparative biology and taxonomic classification.</title>
        <authorList>
            <person name="Goeker M."/>
        </authorList>
    </citation>
    <scope>NUCLEOTIDE SEQUENCE [LARGE SCALE GENOMIC DNA]</scope>
    <source>
        <strain evidence="2 3">DSM 27783</strain>
    </source>
</reference>
<sequence>MIFSLNKVTKTISHHKETCREVVSFLRKHGLSLTEFKEKRDGVEVGKNQLWIEETHFSKRLADFFFNGKDYGKLYCSKCF</sequence>
<organism evidence="2 3">
    <name type="scientific">Caminibacter pacificus</name>
    <dbReference type="NCBI Taxonomy" id="1424653"/>
    <lineage>
        <taxon>Bacteria</taxon>
        <taxon>Pseudomonadati</taxon>
        <taxon>Campylobacterota</taxon>
        <taxon>Epsilonproteobacteria</taxon>
        <taxon>Nautiliales</taxon>
        <taxon>Nautiliaceae</taxon>
        <taxon>Caminibacter</taxon>
    </lineage>
</organism>
<gene>
    <name evidence="1" type="ORF">C6V80_10020</name>
    <name evidence="2" type="ORF">EDC58_1909</name>
</gene>